<proteinExistence type="predicted"/>
<dbReference type="AlphaFoldDB" id="A0AAN8NZY0"/>
<protein>
    <submittedName>
        <fullName evidence="1">Uncharacterized protein</fullName>
    </submittedName>
</protein>
<sequence>MKKQQEQLFYDWKLLKFSYSKNEEDEEWGTRDESTTGNLTTNSEATAITTYATVKLNHV</sequence>
<accession>A0AAN8NZY0</accession>
<evidence type="ECO:0000313" key="2">
    <source>
        <dbReference type="Proteomes" id="UP001372834"/>
    </source>
</evidence>
<comment type="caution">
    <text evidence="1">The sequence shown here is derived from an EMBL/GenBank/DDBJ whole genome shotgun (WGS) entry which is preliminary data.</text>
</comment>
<gene>
    <name evidence="1" type="ORF">RUM43_014308</name>
</gene>
<dbReference type="Proteomes" id="UP001372834">
    <property type="component" value="Unassembled WGS sequence"/>
</dbReference>
<organism evidence="1 2">
    <name type="scientific">Polyplax serrata</name>
    <name type="common">Common mouse louse</name>
    <dbReference type="NCBI Taxonomy" id="468196"/>
    <lineage>
        <taxon>Eukaryota</taxon>
        <taxon>Metazoa</taxon>
        <taxon>Ecdysozoa</taxon>
        <taxon>Arthropoda</taxon>
        <taxon>Hexapoda</taxon>
        <taxon>Insecta</taxon>
        <taxon>Pterygota</taxon>
        <taxon>Neoptera</taxon>
        <taxon>Paraneoptera</taxon>
        <taxon>Psocodea</taxon>
        <taxon>Troctomorpha</taxon>
        <taxon>Phthiraptera</taxon>
        <taxon>Anoplura</taxon>
        <taxon>Polyplacidae</taxon>
        <taxon>Polyplax</taxon>
    </lineage>
</organism>
<reference evidence="1 2" key="1">
    <citation type="submission" date="2023-10" db="EMBL/GenBank/DDBJ databases">
        <title>Genomes of two closely related lineages of the louse Polyplax serrata with different host specificities.</title>
        <authorList>
            <person name="Martinu J."/>
            <person name="Tarabai H."/>
            <person name="Stefka J."/>
            <person name="Hypsa V."/>
        </authorList>
    </citation>
    <scope>NUCLEOTIDE SEQUENCE [LARGE SCALE GENOMIC DNA]</scope>
    <source>
        <strain evidence="1">HR10_N</strain>
    </source>
</reference>
<evidence type="ECO:0000313" key="1">
    <source>
        <dbReference type="EMBL" id="KAK6631211.1"/>
    </source>
</evidence>
<name>A0AAN8NZY0_POLSC</name>
<dbReference type="EMBL" id="JAWJWE010000009">
    <property type="protein sequence ID" value="KAK6631211.1"/>
    <property type="molecule type" value="Genomic_DNA"/>
</dbReference>